<dbReference type="EMBL" id="KN824280">
    <property type="protein sequence ID" value="KIM32504.1"/>
    <property type="molecule type" value="Genomic_DNA"/>
</dbReference>
<evidence type="ECO:0000313" key="2">
    <source>
        <dbReference type="EMBL" id="KIM32504.1"/>
    </source>
</evidence>
<proteinExistence type="predicted"/>
<gene>
    <name evidence="2" type="ORF">M408DRAFT_6676</name>
</gene>
<sequence length="144" mass="14918">MADSQNGPFAVVFIVVTVVAFVFAAAQGPQGPAFGGGQNTATAPFAAAAPAPPAPPQAFGNTNGHPAMNLFESGRFTGRPKLLTAVLDPAGDDEAHVDKAQTTGHRACRAGLLVESLGEDVCEEKRKNGRMRNFLIKLAEIGMS</sequence>
<reference evidence="2 3" key="1">
    <citation type="submission" date="2014-04" db="EMBL/GenBank/DDBJ databases">
        <authorList>
            <consortium name="DOE Joint Genome Institute"/>
            <person name="Kuo A."/>
            <person name="Zuccaro A."/>
            <person name="Kohler A."/>
            <person name="Nagy L.G."/>
            <person name="Floudas D."/>
            <person name="Copeland A."/>
            <person name="Barry K.W."/>
            <person name="Cichocki N."/>
            <person name="Veneault-Fourrey C."/>
            <person name="LaButti K."/>
            <person name="Lindquist E.A."/>
            <person name="Lipzen A."/>
            <person name="Lundell T."/>
            <person name="Morin E."/>
            <person name="Murat C."/>
            <person name="Sun H."/>
            <person name="Tunlid A."/>
            <person name="Henrissat B."/>
            <person name="Grigoriev I.V."/>
            <person name="Hibbett D.S."/>
            <person name="Martin F."/>
            <person name="Nordberg H.P."/>
            <person name="Cantor M.N."/>
            <person name="Hua S.X."/>
        </authorList>
    </citation>
    <scope>NUCLEOTIDE SEQUENCE [LARGE SCALE GENOMIC DNA]</scope>
    <source>
        <strain evidence="2 3">MAFF 305830</strain>
    </source>
</reference>
<dbReference type="AlphaFoldDB" id="A0A0C3BK96"/>
<keyword evidence="1" id="KW-0472">Membrane</keyword>
<keyword evidence="3" id="KW-1185">Reference proteome</keyword>
<evidence type="ECO:0000313" key="3">
    <source>
        <dbReference type="Proteomes" id="UP000054097"/>
    </source>
</evidence>
<feature type="transmembrane region" description="Helical" evidence="1">
    <location>
        <begin position="6"/>
        <end position="26"/>
    </location>
</feature>
<evidence type="ECO:0000256" key="1">
    <source>
        <dbReference type="SAM" id="Phobius"/>
    </source>
</evidence>
<dbReference type="Proteomes" id="UP000054097">
    <property type="component" value="Unassembled WGS sequence"/>
</dbReference>
<protein>
    <submittedName>
        <fullName evidence="2">Uncharacterized protein</fullName>
    </submittedName>
</protein>
<dbReference type="HOGENOM" id="CLU_1797651_0_0_1"/>
<keyword evidence="1" id="KW-1133">Transmembrane helix</keyword>
<reference evidence="3" key="2">
    <citation type="submission" date="2015-01" db="EMBL/GenBank/DDBJ databases">
        <title>Evolutionary Origins and Diversification of the Mycorrhizal Mutualists.</title>
        <authorList>
            <consortium name="DOE Joint Genome Institute"/>
            <consortium name="Mycorrhizal Genomics Consortium"/>
            <person name="Kohler A."/>
            <person name="Kuo A."/>
            <person name="Nagy L.G."/>
            <person name="Floudas D."/>
            <person name="Copeland A."/>
            <person name="Barry K.W."/>
            <person name="Cichocki N."/>
            <person name="Veneault-Fourrey C."/>
            <person name="LaButti K."/>
            <person name="Lindquist E.A."/>
            <person name="Lipzen A."/>
            <person name="Lundell T."/>
            <person name="Morin E."/>
            <person name="Murat C."/>
            <person name="Riley R."/>
            <person name="Ohm R."/>
            <person name="Sun H."/>
            <person name="Tunlid A."/>
            <person name="Henrissat B."/>
            <person name="Grigoriev I.V."/>
            <person name="Hibbett D.S."/>
            <person name="Martin F."/>
        </authorList>
    </citation>
    <scope>NUCLEOTIDE SEQUENCE [LARGE SCALE GENOMIC DNA]</scope>
    <source>
        <strain evidence="3">MAFF 305830</strain>
    </source>
</reference>
<keyword evidence="1" id="KW-0812">Transmembrane</keyword>
<accession>A0A0C3BK96</accession>
<organism evidence="2 3">
    <name type="scientific">Serendipita vermifera MAFF 305830</name>
    <dbReference type="NCBI Taxonomy" id="933852"/>
    <lineage>
        <taxon>Eukaryota</taxon>
        <taxon>Fungi</taxon>
        <taxon>Dikarya</taxon>
        <taxon>Basidiomycota</taxon>
        <taxon>Agaricomycotina</taxon>
        <taxon>Agaricomycetes</taxon>
        <taxon>Sebacinales</taxon>
        <taxon>Serendipitaceae</taxon>
        <taxon>Serendipita</taxon>
    </lineage>
</organism>
<name>A0A0C3BK96_SERVB</name>